<proteinExistence type="inferred from homology"/>
<gene>
    <name evidence="6" type="ORF">JAAARDRAFT_208592</name>
</gene>
<feature type="compositionally biased region" description="Low complexity" evidence="5">
    <location>
        <begin position="43"/>
        <end position="54"/>
    </location>
</feature>
<dbReference type="InterPro" id="IPR007175">
    <property type="entry name" value="Rpr2/Snm1/Rpp21"/>
</dbReference>
<keyword evidence="2" id="KW-0479">Metal-binding</keyword>
<feature type="region of interest" description="Disordered" evidence="5">
    <location>
        <begin position="42"/>
        <end position="77"/>
    </location>
</feature>
<dbReference type="OrthoDB" id="128536at2759"/>
<dbReference type="STRING" id="933084.A0A067PPT7"/>
<protein>
    <recommendedName>
        <fullName evidence="8">Rpr2-domain-containing protein</fullName>
    </recommendedName>
</protein>
<dbReference type="PANTHER" id="PTHR14742:SF0">
    <property type="entry name" value="RIBONUCLEASE P PROTEIN SUBUNIT P21"/>
    <property type="match status" value="1"/>
</dbReference>
<dbReference type="PANTHER" id="PTHR14742">
    <property type="entry name" value="RIBONUCLEASE P SUBUNIT P21"/>
    <property type="match status" value="1"/>
</dbReference>
<feature type="compositionally biased region" description="Basic residues" evidence="5">
    <location>
        <begin position="66"/>
        <end position="75"/>
    </location>
</feature>
<dbReference type="AlphaFoldDB" id="A0A067PPT7"/>
<keyword evidence="1" id="KW-0819">tRNA processing</keyword>
<sequence length="259" mass="28196">MAKKSKDEVPNPNSVANRDILQRLNFLYQAGVYLNSIPEQLRSSSDTTGSASTTPNHQVVPNESKRRPRKKRCRASRSLTTSDLARSYVKTMKSVSQRAIVKIDPTVKRTLCTGCDAVLLPGSTATVRVKASSCHGNTITYTCLACGNSRRIPAPPIFKVGDEVHPASPSTLAPINAPVSANNAPIPQPQPVELRPGSLFEGIVTNQNPMTSNSPSVCQPSKSARKRRKANMARLPPFFEREVGHVVFRGNEKVQQANL</sequence>
<evidence type="ECO:0000313" key="6">
    <source>
        <dbReference type="EMBL" id="KDQ55820.1"/>
    </source>
</evidence>
<keyword evidence="7" id="KW-1185">Reference proteome</keyword>
<accession>A0A067PPT7</accession>
<evidence type="ECO:0000256" key="5">
    <source>
        <dbReference type="SAM" id="MobiDB-lite"/>
    </source>
</evidence>
<dbReference type="GO" id="GO:0008033">
    <property type="term" value="P:tRNA processing"/>
    <property type="evidence" value="ECO:0007669"/>
    <property type="project" value="UniProtKB-KW"/>
</dbReference>
<evidence type="ECO:0008006" key="8">
    <source>
        <dbReference type="Google" id="ProtNLM"/>
    </source>
</evidence>
<dbReference type="Pfam" id="PF04032">
    <property type="entry name" value="Rpr2"/>
    <property type="match status" value="1"/>
</dbReference>
<dbReference type="Proteomes" id="UP000027265">
    <property type="component" value="Unassembled WGS sequence"/>
</dbReference>
<keyword evidence="3" id="KW-0862">Zinc</keyword>
<evidence type="ECO:0000256" key="3">
    <source>
        <dbReference type="ARBA" id="ARBA00022833"/>
    </source>
</evidence>
<dbReference type="InParanoid" id="A0A067PPT7"/>
<dbReference type="HOGENOM" id="CLU_079140_0_0_1"/>
<name>A0A067PPT7_9AGAM</name>
<reference evidence="7" key="1">
    <citation type="journal article" date="2014" name="Proc. Natl. Acad. Sci. U.S.A.">
        <title>Extensive sampling of basidiomycete genomes demonstrates inadequacy of the white-rot/brown-rot paradigm for wood decay fungi.</title>
        <authorList>
            <person name="Riley R."/>
            <person name="Salamov A.A."/>
            <person name="Brown D.W."/>
            <person name="Nagy L.G."/>
            <person name="Floudas D."/>
            <person name="Held B.W."/>
            <person name="Levasseur A."/>
            <person name="Lombard V."/>
            <person name="Morin E."/>
            <person name="Otillar R."/>
            <person name="Lindquist E.A."/>
            <person name="Sun H."/>
            <person name="LaButti K.M."/>
            <person name="Schmutz J."/>
            <person name="Jabbour D."/>
            <person name="Luo H."/>
            <person name="Baker S.E."/>
            <person name="Pisabarro A.G."/>
            <person name="Walton J.D."/>
            <person name="Blanchette R.A."/>
            <person name="Henrissat B."/>
            <person name="Martin F."/>
            <person name="Cullen D."/>
            <person name="Hibbett D.S."/>
            <person name="Grigoriev I.V."/>
        </authorList>
    </citation>
    <scope>NUCLEOTIDE SEQUENCE [LARGE SCALE GENOMIC DNA]</scope>
    <source>
        <strain evidence="7">MUCL 33604</strain>
    </source>
</reference>
<dbReference type="GO" id="GO:0046872">
    <property type="term" value="F:metal ion binding"/>
    <property type="evidence" value="ECO:0007669"/>
    <property type="project" value="UniProtKB-KW"/>
</dbReference>
<dbReference type="GO" id="GO:0005655">
    <property type="term" value="C:nucleolar ribonuclease P complex"/>
    <property type="evidence" value="ECO:0007669"/>
    <property type="project" value="TreeGrafter"/>
</dbReference>
<comment type="similarity">
    <text evidence="4">Belongs to the eukaryotic/archaeal RNase P protein component 4 family.</text>
</comment>
<evidence type="ECO:0000313" key="7">
    <source>
        <dbReference type="Proteomes" id="UP000027265"/>
    </source>
</evidence>
<evidence type="ECO:0000256" key="4">
    <source>
        <dbReference type="ARBA" id="ARBA00038402"/>
    </source>
</evidence>
<dbReference type="Gene3D" id="6.20.50.20">
    <property type="match status" value="1"/>
</dbReference>
<dbReference type="EMBL" id="KL197724">
    <property type="protein sequence ID" value="KDQ55820.1"/>
    <property type="molecule type" value="Genomic_DNA"/>
</dbReference>
<organism evidence="6 7">
    <name type="scientific">Jaapia argillacea MUCL 33604</name>
    <dbReference type="NCBI Taxonomy" id="933084"/>
    <lineage>
        <taxon>Eukaryota</taxon>
        <taxon>Fungi</taxon>
        <taxon>Dikarya</taxon>
        <taxon>Basidiomycota</taxon>
        <taxon>Agaricomycotina</taxon>
        <taxon>Agaricomycetes</taxon>
        <taxon>Agaricomycetidae</taxon>
        <taxon>Jaapiales</taxon>
        <taxon>Jaapiaceae</taxon>
        <taxon>Jaapia</taxon>
    </lineage>
</organism>
<evidence type="ECO:0000256" key="1">
    <source>
        <dbReference type="ARBA" id="ARBA00022694"/>
    </source>
</evidence>
<evidence type="ECO:0000256" key="2">
    <source>
        <dbReference type="ARBA" id="ARBA00022723"/>
    </source>
</evidence>